<organism evidence="1 2">
    <name type="scientific">Cedecea lapagei</name>
    <dbReference type="NCBI Taxonomy" id="158823"/>
    <lineage>
        <taxon>Bacteria</taxon>
        <taxon>Pseudomonadati</taxon>
        <taxon>Pseudomonadota</taxon>
        <taxon>Gammaproteobacteria</taxon>
        <taxon>Enterobacterales</taxon>
        <taxon>Enterobacteriaceae</taxon>
        <taxon>Cedecea</taxon>
    </lineage>
</organism>
<dbReference type="InterPro" id="IPR005335">
    <property type="entry name" value="Terminase_ssu"/>
</dbReference>
<keyword evidence="2" id="KW-1185">Reference proteome</keyword>
<dbReference type="InterPro" id="IPR038713">
    <property type="entry name" value="Terminase_Gp1_N_sf"/>
</dbReference>
<dbReference type="Gene3D" id="1.10.10.1400">
    <property type="entry name" value="Terminase, small subunit, N-terminal DNA-binding domain, HTH motif"/>
    <property type="match status" value="1"/>
</dbReference>
<dbReference type="Proteomes" id="UP000274122">
    <property type="component" value="Chromosome"/>
</dbReference>
<sequence length="193" mass="20895">MELTDTQKALFDAMTKLQQNFALGIVKGLNQIDAYRAAGGKAKTEESAHASASEILSNPKVKAFLDVISDAAISDAVMTRKEALERLTSLGRANLSDLVEFGEQPVGEDDEGNPVIQATWKFKDSALQSPVSLSAIQELTVGKRGISIKLHDPKAAIRQLSDLEGWDAPKKTEIAATLNLNRPLSELFEDDSD</sequence>
<dbReference type="RefSeq" id="WP_126357299.1">
    <property type="nucleotide sequence ID" value="NZ_LR134201.1"/>
</dbReference>
<accession>A0A447V5R1</accession>
<gene>
    <name evidence="1" type="ORF">NCTC11466_03495</name>
</gene>
<evidence type="ECO:0000313" key="2">
    <source>
        <dbReference type="Proteomes" id="UP000274122"/>
    </source>
</evidence>
<protein>
    <submittedName>
        <fullName evidence="1">Terminase small subunit</fullName>
    </submittedName>
</protein>
<proteinExistence type="predicted"/>
<dbReference type="KEGG" id="clap:NCTC11466_03495"/>
<dbReference type="EMBL" id="LR134201">
    <property type="protein sequence ID" value="VEB99966.1"/>
    <property type="molecule type" value="Genomic_DNA"/>
</dbReference>
<name>A0A447V5R1_9ENTR</name>
<dbReference type="Pfam" id="PF03592">
    <property type="entry name" value="Terminase_2"/>
    <property type="match status" value="1"/>
</dbReference>
<evidence type="ECO:0000313" key="1">
    <source>
        <dbReference type="EMBL" id="VEB99966.1"/>
    </source>
</evidence>
<reference evidence="1 2" key="1">
    <citation type="submission" date="2018-12" db="EMBL/GenBank/DDBJ databases">
        <authorList>
            <consortium name="Pathogen Informatics"/>
        </authorList>
    </citation>
    <scope>NUCLEOTIDE SEQUENCE [LARGE SCALE GENOMIC DNA]</scope>
    <source>
        <strain evidence="1 2">NCTC11466</strain>
    </source>
</reference>
<dbReference type="GO" id="GO:0051276">
    <property type="term" value="P:chromosome organization"/>
    <property type="evidence" value="ECO:0007669"/>
    <property type="project" value="InterPro"/>
</dbReference>
<dbReference type="AlphaFoldDB" id="A0A447V5R1"/>
<dbReference type="OrthoDB" id="8227562at2"/>